<dbReference type="SUPFAM" id="SSF52540">
    <property type="entry name" value="P-loop containing nucleoside triphosphate hydrolases"/>
    <property type="match status" value="1"/>
</dbReference>
<keyword evidence="4" id="KW-1185">Reference proteome</keyword>
<feature type="region of interest" description="Disordered" evidence="1">
    <location>
        <begin position="273"/>
        <end position="297"/>
    </location>
</feature>
<evidence type="ECO:0000313" key="4">
    <source>
        <dbReference type="Proteomes" id="UP001189429"/>
    </source>
</evidence>
<evidence type="ECO:0000259" key="2">
    <source>
        <dbReference type="PROSITE" id="PS51194"/>
    </source>
</evidence>
<sequence length="297" mass="33954">MLDDSKDSQENVKQILERIRPDRQVLLFSATWQESLTRWVVEGGLSNRQARCVQNSKPVEIYVGSTTVTACRSVEQRFWYPGVNSFWADGSEADAQARKLEALCEAVKMLKLDDTQDSIHKALIFCNDKEGVERVARELKYRGHRCEAFSSNSSRAELLDLFRCHDNKLPMLVCTQVLGRGMHFDDVKYVVNYDFPNRGMVDYVHRIGRTGRGNKKGFALTLLEELDLRYSKELVDSLREIGYSPSSDPPLPHWLEMESRRYPADLLEKVQRQAEAPAAGCRGRRTRPRARAGTGPR</sequence>
<organism evidence="3 4">
    <name type="scientific">Prorocentrum cordatum</name>
    <dbReference type="NCBI Taxonomy" id="2364126"/>
    <lineage>
        <taxon>Eukaryota</taxon>
        <taxon>Sar</taxon>
        <taxon>Alveolata</taxon>
        <taxon>Dinophyceae</taxon>
        <taxon>Prorocentrales</taxon>
        <taxon>Prorocentraceae</taxon>
        <taxon>Prorocentrum</taxon>
    </lineage>
</organism>
<name>A0ABN9XPR6_9DINO</name>
<dbReference type="Proteomes" id="UP001189429">
    <property type="component" value="Unassembled WGS sequence"/>
</dbReference>
<evidence type="ECO:0000256" key="1">
    <source>
        <dbReference type="SAM" id="MobiDB-lite"/>
    </source>
</evidence>
<gene>
    <name evidence="3" type="ORF">PCOR1329_LOCUS78605</name>
</gene>
<dbReference type="PANTHER" id="PTHR47958">
    <property type="entry name" value="ATP-DEPENDENT RNA HELICASE DBP3"/>
    <property type="match status" value="1"/>
</dbReference>
<comment type="caution">
    <text evidence="3">The sequence shown here is derived from an EMBL/GenBank/DDBJ whole genome shotgun (WGS) entry which is preliminary data.</text>
</comment>
<dbReference type="InterPro" id="IPR027417">
    <property type="entry name" value="P-loop_NTPase"/>
</dbReference>
<dbReference type="CDD" id="cd18787">
    <property type="entry name" value="SF2_C_DEAD"/>
    <property type="match status" value="1"/>
</dbReference>
<proteinExistence type="predicted"/>
<accession>A0ABN9XPR6</accession>
<evidence type="ECO:0000313" key="3">
    <source>
        <dbReference type="EMBL" id="CAK0901748.1"/>
    </source>
</evidence>
<feature type="domain" description="Helicase C-terminal" evidence="2">
    <location>
        <begin position="111"/>
        <end position="256"/>
    </location>
</feature>
<dbReference type="EMBL" id="CAUYUJ010020974">
    <property type="protein sequence ID" value="CAK0901748.1"/>
    <property type="molecule type" value="Genomic_DNA"/>
</dbReference>
<dbReference type="Pfam" id="PF00271">
    <property type="entry name" value="Helicase_C"/>
    <property type="match status" value="1"/>
</dbReference>
<dbReference type="SMART" id="SM00490">
    <property type="entry name" value="HELICc"/>
    <property type="match status" value="1"/>
</dbReference>
<dbReference type="PROSITE" id="PS51194">
    <property type="entry name" value="HELICASE_CTER"/>
    <property type="match status" value="1"/>
</dbReference>
<reference evidence="3" key="1">
    <citation type="submission" date="2023-10" db="EMBL/GenBank/DDBJ databases">
        <authorList>
            <person name="Chen Y."/>
            <person name="Shah S."/>
            <person name="Dougan E. K."/>
            <person name="Thang M."/>
            <person name="Chan C."/>
        </authorList>
    </citation>
    <scope>NUCLEOTIDE SEQUENCE [LARGE SCALE GENOMIC DNA]</scope>
</reference>
<dbReference type="InterPro" id="IPR001650">
    <property type="entry name" value="Helicase_C-like"/>
</dbReference>
<dbReference type="Gene3D" id="3.40.50.300">
    <property type="entry name" value="P-loop containing nucleotide triphosphate hydrolases"/>
    <property type="match status" value="2"/>
</dbReference>
<protein>
    <recommendedName>
        <fullName evidence="2">Helicase C-terminal domain-containing protein</fullName>
    </recommendedName>
</protein>